<proteinExistence type="predicted"/>
<protein>
    <submittedName>
        <fullName evidence="2">Uncharacterized protein</fullName>
    </submittedName>
</protein>
<dbReference type="AlphaFoldDB" id="A0A345T2D9"/>
<evidence type="ECO:0000313" key="2">
    <source>
        <dbReference type="EMBL" id="AXI80144.1"/>
    </source>
</evidence>
<organism evidence="2 3">
    <name type="scientific">Peterkaempfera bronchialis</name>
    <dbReference type="NCBI Taxonomy" id="2126346"/>
    <lineage>
        <taxon>Bacteria</taxon>
        <taxon>Bacillati</taxon>
        <taxon>Actinomycetota</taxon>
        <taxon>Actinomycetes</taxon>
        <taxon>Kitasatosporales</taxon>
        <taxon>Streptomycetaceae</taxon>
        <taxon>Peterkaempfera</taxon>
    </lineage>
</organism>
<feature type="region of interest" description="Disordered" evidence="1">
    <location>
        <begin position="1"/>
        <end position="26"/>
    </location>
</feature>
<dbReference type="OrthoDB" id="4522054at2"/>
<reference evidence="3" key="1">
    <citation type="submission" date="2018-07" db="EMBL/GenBank/DDBJ databases">
        <title>Streptacidiphilus bronchialis DSM 106435 chromosome.</title>
        <authorList>
            <person name="Batra D."/>
            <person name="Gulvik C.A."/>
        </authorList>
    </citation>
    <scope>NUCLEOTIDE SEQUENCE [LARGE SCALE GENOMIC DNA]</scope>
    <source>
        <strain evidence="3">DSM 106435</strain>
    </source>
</reference>
<name>A0A345T2D9_9ACTN</name>
<sequence length="292" mass="32668">MYDGEDHDENGLTFDQADDEQRRRAEKYAECTAQLSAAPDPAGAESLFDTGFTNGLMAIVVHEWPGQEHDARGRTLPASALLKLIEQKAADGVLAEAADAPGTYVIPEPNPVSFSWMEDGEEISLDTRIDVATLRDGLEATQHIRHARAGSSTRWLEERHIEALVALDYRQALHALSNEEENRDWERVRAEDRHSVEQAVDHLALIGDDEADRRAEAARRLHTGYHPKENPDGVELSDCPVCWRQAFSATREDELAMGQGPGQCFACGYERSPSMSYHLATIEHFKVRWGDY</sequence>
<dbReference type="EMBL" id="CP031264">
    <property type="protein sequence ID" value="AXI80144.1"/>
    <property type="molecule type" value="Genomic_DNA"/>
</dbReference>
<dbReference type="KEGG" id="stri:C7M71_024865"/>
<dbReference type="RefSeq" id="WP_111489090.1">
    <property type="nucleotide sequence ID" value="NZ_CP031264.1"/>
</dbReference>
<gene>
    <name evidence="2" type="ORF">C7M71_024865</name>
</gene>
<dbReference type="Proteomes" id="UP000249340">
    <property type="component" value="Chromosome"/>
</dbReference>
<accession>A0A345T2D9</accession>
<keyword evidence="3" id="KW-1185">Reference proteome</keyword>
<evidence type="ECO:0000313" key="3">
    <source>
        <dbReference type="Proteomes" id="UP000249340"/>
    </source>
</evidence>
<evidence type="ECO:0000256" key="1">
    <source>
        <dbReference type="SAM" id="MobiDB-lite"/>
    </source>
</evidence>